<dbReference type="AlphaFoldDB" id="D9S9A7"/>
<evidence type="ECO:0000313" key="4">
    <source>
        <dbReference type="Proteomes" id="UP000000517"/>
    </source>
</evidence>
<dbReference type="KEGG" id="fsc:FSU_1041"/>
<dbReference type="EMBL" id="CP002158">
    <property type="protein sequence ID" value="ADL26911.1"/>
    <property type="molecule type" value="Genomic_DNA"/>
</dbReference>
<organism evidence="3 4">
    <name type="scientific">Fibrobacter succinogenes (strain ATCC 19169 / S85)</name>
    <dbReference type="NCBI Taxonomy" id="59374"/>
    <lineage>
        <taxon>Bacteria</taxon>
        <taxon>Pseudomonadati</taxon>
        <taxon>Fibrobacterota</taxon>
        <taxon>Fibrobacteria</taxon>
        <taxon>Fibrobacterales</taxon>
        <taxon>Fibrobacteraceae</taxon>
        <taxon>Fibrobacter</taxon>
    </lineage>
</organism>
<feature type="compositionally biased region" description="Basic and acidic residues" evidence="1">
    <location>
        <begin position="111"/>
        <end position="135"/>
    </location>
</feature>
<feature type="compositionally biased region" description="Basic and acidic residues" evidence="1">
    <location>
        <begin position="47"/>
        <end position="66"/>
    </location>
</feature>
<dbReference type="STRING" id="59374.FSU_1041"/>
<sequence length="180" mass="21005">MFCKKLKLNLRRLTMKKIVMASAVMAATAMAGEIDSRPEASVPTPVEARETLDKVPKMSEKENVDWQKMREERRLAREQILKDLRTNSVVEKKELRNELAKPAVAELPPVAEKDAVKPKDEFVREKKIEEKEQPKEPQGGMNPWPGRMEPMRPFVPRPIERNPWEKHNQRDWEKGNFPKK</sequence>
<gene>
    <name evidence="3" type="ordered locus">FSU_1041</name>
</gene>
<name>D9S9A7_FIBSS</name>
<evidence type="ECO:0000313" key="3">
    <source>
        <dbReference type="EMBL" id="ADL26911.1"/>
    </source>
</evidence>
<dbReference type="HOGENOM" id="CLU_1494097_0_0_0"/>
<accession>D9S9A7</accession>
<reference evidence="4" key="1">
    <citation type="submission" date="2010-08" db="EMBL/GenBank/DDBJ databases">
        <title>Complete sequence of Fibrobacter succinogenes subsp. succinogenes S85.</title>
        <authorList>
            <person name="Durkin A.S."/>
            <person name="Nelson K.E."/>
            <person name="Morrison M."/>
            <person name="Forsberg C.W."/>
            <person name="Wilson D.B."/>
            <person name="Russell J.B."/>
            <person name="Cann I.K.O."/>
            <person name="Mackie R.I."/>
            <person name="White B.A."/>
        </authorList>
    </citation>
    <scope>NUCLEOTIDE SEQUENCE [LARGE SCALE GENOMIC DNA]</scope>
    <source>
        <strain evidence="4">ATCC 19169 / S85</strain>
    </source>
</reference>
<protein>
    <submittedName>
        <fullName evidence="3">Uncharacterized protein</fullName>
    </submittedName>
</protein>
<keyword evidence="2" id="KW-0732">Signal</keyword>
<proteinExistence type="predicted"/>
<feature type="chain" id="PRO_5003128030" evidence="2">
    <location>
        <begin position="32"/>
        <end position="180"/>
    </location>
</feature>
<dbReference type="Proteomes" id="UP000000517">
    <property type="component" value="Chromosome"/>
</dbReference>
<feature type="signal peptide" evidence="2">
    <location>
        <begin position="1"/>
        <end position="31"/>
    </location>
</feature>
<evidence type="ECO:0000256" key="1">
    <source>
        <dbReference type="SAM" id="MobiDB-lite"/>
    </source>
</evidence>
<feature type="compositionally biased region" description="Basic and acidic residues" evidence="1">
    <location>
        <begin position="158"/>
        <end position="180"/>
    </location>
</feature>
<feature type="region of interest" description="Disordered" evidence="1">
    <location>
        <begin position="36"/>
        <end position="66"/>
    </location>
</feature>
<evidence type="ECO:0000256" key="2">
    <source>
        <dbReference type="SAM" id="SignalP"/>
    </source>
</evidence>
<feature type="region of interest" description="Disordered" evidence="1">
    <location>
        <begin position="110"/>
        <end position="180"/>
    </location>
</feature>